<evidence type="ECO:0000256" key="17">
    <source>
        <dbReference type="ARBA" id="ARBA00023065"/>
    </source>
</evidence>
<evidence type="ECO:0000256" key="11">
    <source>
        <dbReference type="ARBA" id="ARBA00022737"/>
    </source>
</evidence>
<dbReference type="InterPro" id="IPR038414">
    <property type="entry name" value="CcoP_N_sf"/>
</dbReference>
<keyword evidence="12 19" id="KW-0375">Hydrogen ion transport</keyword>
<evidence type="ECO:0000256" key="2">
    <source>
        <dbReference type="ARBA" id="ARBA00004673"/>
    </source>
</evidence>
<feature type="transmembrane region" description="Helical" evidence="22">
    <location>
        <begin position="68"/>
        <end position="87"/>
    </location>
</feature>
<dbReference type="EMBL" id="FNES01000005">
    <property type="protein sequence ID" value="SDJ50746.1"/>
    <property type="molecule type" value="Genomic_DNA"/>
</dbReference>
<keyword evidence="9 22" id="KW-0812">Transmembrane</keyword>
<keyword evidence="4 19" id="KW-0813">Transport</keyword>
<sequence>MNNLWDDSLSGFWSAWIIVITLGSLVFAFWLLYANRKTDKTPDAEGNVETTGHAADGIEEYDNPLPRWWLQLYIGTIVFSLGYLLLYPGLGNFAGLLGWTQEGQWEEEVARAEERFTPIFAQYQEVPIPELAQDDEAMQVAERIYQNNCAVCHGANAEGGYGFPNLTDDDWLYGGEPEQIVTSLEQGRNGLMPSWQQLGAENIENVTQFVLSLSGLEHDAERAEQGASTYASVCTACHGPEGTGNQGLGAPNLTNDTWLYQAPGQSVADSIRQTLRNGRNGHMPAQEAYIGEERVHLVAAYVYSLSQED</sequence>
<feature type="binding site" description="axial binding residue" evidence="20">
    <location>
        <position position="153"/>
    </location>
    <ligand>
        <name>heme c</name>
        <dbReference type="ChEBI" id="CHEBI:61717"/>
        <label>1</label>
    </ligand>
    <ligandPart>
        <name>Fe</name>
        <dbReference type="ChEBI" id="CHEBI:18248"/>
    </ligandPart>
</feature>
<dbReference type="Gene3D" id="6.10.280.130">
    <property type="match status" value="1"/>
</dbReference>
<dbReference type="Gene3D" id="1.10.760.10">
    <property type="entry name" value="Cytochrome c-like domain"/>
    <property type="match status" value="2"/>
</dbReference>
<comment type="pathway">
    <text evidence="2 19">Energy metabolism; oxidative phosphorylation.</text>
</comment>
<keyword evidence="7 19" id="KW-0349">Heme</keyword>
<gene>
    <name evidence="24" type="ORF">SAMN04487954_105122</name>
</gene>
<keyword evidence="10 19" id="KW-0479">Metal-binding</keyword>
<keyword evidence="13 19" id="KW-0249">Electron transport</keyword>
<feature type="binding site" description="covalent" evidence="21">
    <location>
        <position position="152"/>
    </location>
    <ligand>
        <name>heme c</name>
        <dbReference type="ChEBI" id="CHEBI:61717"/>
        <label>1</label>
    </ligand>
</feature>
<evidence type="ECO:0000256" key="6">
    <source>
        <dbReference type="ARBA" id="ARBA00022519"/>
    </source>
</evidence>
<evidence type="ECO:0000256" key="10">
    <source>
        <dbReference type="ARBA" id="ARBA00022723"/>
    </source>
</evidence>
<dbReference type="UniPathway" id="UPA00705"/>
<dbReference type="GO" id="GO:0005886">
    <property type="term" value="C:plasma membrane"/>
    <property type="evidence" value="ECO:0007669"/>
    <property type="project" value="UniProtKB-SubCell"/>
</dbReference>
<feature type="domain" description="Cytochrome c" evidence="23">
    <location>
        <begin position="136"/>
        <end position="214"/>
    </location>
</feature>
<feature type="binding site" description="covalent" evidence="21">
    <location>
        <position position="234"/>
    </location>
    <ligand>
        <name>heme c</name>
        <dbReference type="ChEBI" id="CHEBI:61717"/>
        <label>2</label>
    </ligand>
</feature>
<evidence type="ECO:0000256" key="18">
    <source>
        <dbReference type="ARBA" id="ARBA00023136"/>
    </source>
</evidence>
<dbReference type="STRING" id="376427.SAMN04487954_105122"/>
<feature type="binding site" description="covalent" evidence="21">
    <location>
        <position position="149"/>
    </location>
    <ligand>
        <name>heme c</name>
        <dbReference type="ChEBI" id="CHEBI:61717"/>
        <label>1</label>
    </ligand>
</feature>
<dbReference type="SUPFAM" id="SSF46626">
    <property type="entry name" value="Cytochrome c"/>
    <property type="match status" value="2"/>
</dbReference>
<evidence type="ECO:0000256" key="21">
    <source>
        <dbReference type="PIRSR" id="PIRSR000006-2"/>
    </source>
</evidence>
<dbReference type="InterPro" id="IPR050597">
    <property type="entry name" value="Cytochrome_c_Oxidase_Subunit"/>
</dbReference>
<keyword evidence="5 19" id="KW-1003">Cell membrane</keyword>
<feature type="binding site" description="axial binding residue" evidence="20">
    <location>
        <position position="238"/>
    </location>
    <ligand>
        <name>heme c</name>
        <dbReference type="ChEBI" id="CHEBI:61717"/>
        <label>2</label>
    </ligand>
    <ligandPart>
        <name>Fe</name>
        <dbReference type="ChEBI" id="CHEBI:18248"/>
    </ligandPart>
</feature>
<comment type="cofactor">
    <cofactor evidence="19 21">
        <name>heme c</name>
        <dbReference type="ChEBI" id="CHEBI:61717"/>
    </cofactor>
    <text evidence="19 21">Binds 2 heme C groups per subunit.</text>
</comment>
<keyword evidence="25" id="KW-1185">Reference proteome</keyword>
<dbReference type="GO" id="GO:1902600">
    <property type="term" value="P:proton transmembrane transport"/>
    <property type="evidence" value="ECO:0007669"/>
    <property type="project" value="UniProtKB-KW"/>
</dbReference>
<evidence type="ECO:0000256" key="13">
    <source>
        <dbReference type="ARBA" id="ARBA00022982"/>
    </source>
</evidence>
<dbReference type="OrthoDB" id="9811281at2"/>
<dbReference type="Pfam" id="PF14715">
    <property type="entry name" value="FixP_N"/>
    <property type="match status" value="1"/>
</dbReference>
<keyword evidence="15 19" id="KW-0560">Oxidoreductase</keyword>
<keyword evidence="18 19" id="KW-0472">Membrane</keyword>
<dbReference type="GO" id="GO:0016491">
    <property type="term" value="F:oxidoreductase activity"/>
    <property type="evidence" value="ECO:0007669"/>
    <property type="project" value="UniProtKB-KW"/>
</dbReference>
<evidence type="ECO:0000256" key="9">
    <source>
        <dbReference type="ARBA" id="ARBA00022692"/>
    </source>
</evidence>
<dbReference type="InterPro" id="IPR009056">
    <property type="entry name" value="Cyt_c-like_dom"/>
</dbReference>
<evidence type="ECO:0000256" key="15">
    <source>
        <dbReference type="ARBA" id="ARBA00023002"/>
    </source>
</evidence>
<keyword evidence="17 19" id="KW-0406">Ion transport</keyword>
<evidence type="ECO:0000256" key="12">
    <source>
        <dbReference type="ARBA" id="ARBA00022781"/>
    </source>
</evidence>
<dbReference type="AlphaFoldDB" id="A0A1G8UAA9"/>
<keyword evidence="8 19" id="KW-0679">Respiratory chain</keyword>
<evidence type="ECO:0000256" key="19">
    <source>
        <dbReference type="PIRNR" id="PIRNR000006"/>
    </source>
</evidence>
<comment type="subcellular location">
    <subcellularLocation>
        <location evidence="1 19">Cell inner membrane</location>
    </subcellularLocation>
</comment>
<evidence type="ECO:0000256" key="22">
    <source>
        <dbReference type="SAM" id="Phobius"/>
    </source>
</evidence>
<feature type="binding site" description="axial binding residue" evidence="20">
    <location>
        <position position="283"/>
    </location>
    <ligand>
        <name>heme c</name>
        <dbReference type="ChEBI" id="CHEBI:61717"/>
        <label>1</label>
    </ligand>
    <ligandPart>
        <name>Fe</name>
        <dbReference type="ChEBI" id="CHEBI:18248"/>
    </ligandPart>
</feature>
<comment type="function">
    <text evidence="19">C-type cytochrome. Part of the cbb3-type cytochrome c oxidase complex.</text>
</comment>
<dbReference type="PANTHER" id="PTHR33751">
    <property type="entry name" value="CBB3-TYPE CYTOCHROME C OXIDASE SUBUNIT FIXP"/>
    <property type="match status" value="1"/>
</dbReference>
<keyword evidence="14 22" id="KW-1133">Transmembrane helix</keyword>
<dbReference type="PIRSF" id="PIRSF000006">
    <property type="entry name" value="Cbb3-Cox_fixP"/>
    <property type="match status" value="1"/>
</dbReference>
<comment type="similarity">
    <text evidence="3 19">Belongs to the CcoP / FixP family.</text>
</comment>
<dbReference type="RefSeq" id="WP_089684928.1">
    <property type="nucleotide sequence ID" value="NZ_FNES01000005.1"/>
</dbReference>
<protein>
    <recommendedName>
        <fullName evidence="19">Cbb3-type cytochrome c oxidase subunit</fullName>
    </recommendedName>
</protein>
<evidence type="ECO:0000256" key="8">
    <source>
        <dbReference type="ARBA" id="ARBA00022660"/>
    </source>
</evidence>
<dbReference type="PROSITE" id="PS51007">
    <property type="entry name" value="CYTC"/>
    <property type="match status" value="2"/>
</dbReference>
<dbReference type="GO" id="GO:0046872">
    <property type="term" value="F:metal ion binding"/>
    <property type="evidence" value="ECO:0007669"/>
    <property type="project" value="UniProtKB-KW"/>
</dbReference>
<dbReference type="Pfam" id="PF13442">
    <property type="entry name" value="Cytochrome_CBB3"/>
    <property type="match status" value="2"/>
</dbReference>
<dbReference type="NCBIfam" id="TIGR00782">
    <property type="entry name" value="ccoP"/>
    <property type="match status" value="1"/>
</dbReference>
<evidence type="ECO:0000256" key="14">
    <source>
        <dbReference type="ARBA" id="ARBA00022989"/>
    </source>
</evidence>
<dbReference type="InterPro" id="IPR032858">
    <property type="entry name" value="CcoP_N"/>
</dbReference>
<dbReference type="InterPro" id="IPR036909">
    <property type="entry name" value="Cyt_c-like_dom_sf"/>
</dbReference>
<keyword evidence="11" id="KW-0677">Repeat</keyword>
<evidence type="ECO:0000256" key="5">
    <source>
        <dbReference type="ARBA" id="ARBA00022475"/>
    </source>
</evidence>
<feature type="transmembrane region" description="Helical" evidence="22">
    <location>
        <begin position="12"/>
        <end position="33"/>
    </location>
</feature>
<evidence type="ECO:0000256" key="16">
    <source>
        <dbReference type="ARBA" id="ARBA00023004"/>
    </source>
</evidence>
<dbReference type="GO" id="GO:0009055">
    <property type="term" value="F:electron transfer activity"/>
    <property type="evidence" value="ECO:0007669"/>
    <property type="project" value="InterPro"/>
</dbReference>
<reference evidence="24 25" key="1">
    <citation type="submission" date="2016-10" db="EMBL/GenBank/DDBJ databases">
        <authorList>
            <person name="de Groot N.N."/>
        </authorList>
    </citation>
    <scope>NUCLEOTIDE SEQUENCE [LARGE SCALE GENOMIC DNA]</scope>
    <source>
        <strain evidence="24 25">CGMCC 1.6133</strain>
    </source>
</reference>
<keyword evidence="16 19" id="KW-0408">Iron</keyword>
<comment type="subunit">
    <text evidence="19">Component of the cbb3-type cytochrome c oxidase.</text>
</comment>
<evidence type="ECO:0000313" key="24">
    <source>
        <dbReference type="EMBL" id="SDJ50746.1"/>
    </source>
</evidence>
<dbReference type="Proteomes" id="UP000198525">
    <property type="component" value="Unassembled WGS sequence"/>
</dbReference>
<organism evidence="24 25">
    <name type="scientific">Billgrantia gudaonensis</name>
    <dbReference type="NCBI Taxonomy" id="376427"/>
    <lineage>
        <taxon>Bacteria</taxon>
        <taxon>Pseudomonadati</taxon>
        <taxon>Pseudomonadota</taxon>
        <taxon>Gammaproteobacteria</taxon>
        <taxon>Oceanospirillales</taxon>
        <taxon>Halomonadaceae</taxon>
        <taxon>Billgrantia</taxon>
    </lineage>
</organism>
<proteinExistence type="inferred from homology"/>
<evidence type="ECO:0000259" key="23">
    <source>
        <dbReference type="PROSITE" id="PS51007"/>
    </source>
</evidence>
<dbReference type="InterPro" id="IPR004678">
    <property type="entry name" value="Cyt_c_oxidase_cbb3_su3"/>
</dbReference>
<evidence type="ECO:0000256" key="1">
    <source>
        <dbReference type="ARBA" id="ARBA00004533"/>
    </source>
</evidence>
<evidence type="ECO:0000256" key="4">
    <source>
        <dbReference type="ARBA" id="ARBA00022448"/>
    </source>
</evidence>
<name>A0A1G8UAA9_9GAMM</name>
<keyword evidence="6 19" id="KW-0997">Cell inner membrane</keyword>
<feature type="binding site" description="axial binding residue" evidence="20">
    <location>
        <position position="192"/>
    </location>
    <ligand>
        <name>heme c</name>
        <dbReference type="ChEBI" id="CHEBI:61717"/>
        <label>2</label>
    </ligand>
    <ligandPart>
        <name>Fe</name>
        <dbReference type="ChEBI" id="CHEBI:18248"/>
    </ligandPart>
</feature>
<dbReference type="GO" id="GO:0006119">
    <property type="term" value="P:oxidative phosphorylation"/>
    <property type="evidence" value="ECO:0007669"/>
    <property type="project" value="UniProtKB-UniPathway"/>
</dbReference>
<dbReference type="GO" id="GO:0020037">
    <property type="term" value="F:heme binding"/>
    <property type="evidence" value="ECO:0007669"/>
    <property type="project" value="InterPro"/>
</dbReference>
<evidence type="ECO:0000256" key="3">
    <source>
        <dbReference type="ARBA" id="ARBA00006113"/>
    </source>
</evidence>
<accession>A0A1G8UAA9</accession>
<evidence type="ECO:0000256" key="20">
    <source>
        <dbReference type="PIRSR" id="PIRSR000006-1"/>
    </source>
</evidence>
<feature type="domain" description="Cytochrome c" evidence="23">
    <location>
        <begin position="221"/>
        <end position="306"/>
    </location>
</feature>
<evidence type="ECO:0000313" key="25">
    <source>
        <dbReference type="Proteomes" id="UP000198525"/>
    </source>
</evidence>
<dbReference type="PANTHER" id="PTHR33751:SF1">
    <property type="entry name" value="CBB3-TYPE CYTOCHROME C OXIDASE SUBUNIT FIXP"/>
    <property type="match status" value="1"/>
</dbReference>
<feature type="binding site" description="covalent" evidence="21">
    <location>
        <position position="237"/>
    </location>
    <ligand>
        <name>heme c</name>
        <dbReference type="ChEBI" id="CHEBI:61717"/>
        <label>2</label>
    </ligand>
</feature>
<evidence type="ECO:0000256" key="7">
    <source>
        <dbReference type="ARBA" id="ARBA00022617"/>
    </source>
</evidence>